<proteinExistence type="predicted"/>
<reference evidence="1 2" key="1">
    <citation type="journal article" date="2012" name="J. Am. Chem. Soc.">
        <title>Bacterial biosynthesis and maturation of the didemnin anti-cancer agents.</title>
        <authorList>
            <person name="Xu Y."/>
            <person name="Kersten R.D."/>
            <person name="Nam S.J."/>
            <person name="Lu L."/>
            <person name="Al-Suwailem A.M."/>
            <person name="Zheng H."/>
            <person name="Fenical W."/>
            <person name="Dorrestein P.C."/>
            <person name="Moore B.S."/>
            <person name="Qian P.Y."/>
        </authorList>
    </citation>
    <scope>NUCLEOTIDE SEQUENCE [LARGE SCALE GENOMIC DNA]</scope>
    <source>
        <strain evidence="1 2">KA081020-065</strain>
    </source>
</reference>
<protein>
    <submittedName>
        <fullName evidence="1">Uncharacterized protein</fullName>
    </submittedName>
</protein>
<dbReference type="HOGENOM" id="CLU_1165394_0_0_5"/>
<dbReference type="eggNOG" id="ENOG5033HBK">
    <property type="taxonomic scope" value="Bacteria"/>
</dbReference>
<sequence length="238" mass="26807">MRVNVYAEEMTDKIEIISKTIDGQDFTGLRFWLHLPVTLPSGDQVRGPFMHHPGDDDSSAVTFWGKRDLRSLLAQALKALDQHYGATPEEMICVDLMQQVRQRLTASGRTGWHNPFECPTSHLVQRLIANLRSDREYSLLDVIAYAIFLHHRERYPFSGCDLLKERIFAAYDEVWTAADDILDALRALLTAHADFAAEVNFTQSAIPADVIHEMDAAVQQASEVLRKLDAADEGEATP</sequence>
<keyword evidence="2" id="KW-1185">Reference proteome</keyword>
<gene>
    <name evidence="1" type="ordered locus">TMO_0068</name>
</gene>
<dbReference type="STRING" id="1110502.TMO_0068"/>
<dbReference type="RefSeq" id="WP_014743587.1">
    <property type="nucleotide sequence ID" value="NC_017956.1"/>
</dbReference>
<dbReference type="AlphaFoldDB" id="I3TGL9"/>
<evidence type="ECO:0000313" key="1">
    <source>
        <dbReference type="EMBL" id="AFK51907.1"/>
    </source>
</evidence>
<dbReference type="Proteomes" id="UP000005258">
    <property type="component" value="Chromosome"/>
</dbReference>
<evidence type="ECO:0000313" key="2">
    <source>
        <dbReference type="Proteomes" id="UP000005258"/>
    </source>
</evidence>
<dbReference type="KEGG" id="tmo:TMO_0068"/>
<accession>I3TGL9</accession>
<dbReference type="PATRIC" id="fig|1110502.3.peg.72"/>
<dbReference type="EMBL" id="CP003236">
    <property type="protein sequence ID" value="AFK51907.1"/>
    <property type="molecule type" value="Genomic_DNA"/>
</dbReference>
<name>I3TGL9_TISMK</name>
<organism evidence="1 2">
    <name type="scientific">Tistrella mobilis (strain KA081020-065)</name>
    <dbReference type="NCBI Taxonomy" id="1110502"/>
    <lineage>
        <taxon>Bacteria</taxon>
        <taxon>Pseudomonadati</taxon>
        <taxon>Pseudomonadota</taxon>
        <taxon>Alphaproteobacteria</taxon>
        <taxon>Geminicoccales</taxon>
        <taxon>Geminicoccaceae</taxon>
        <taxon>Tistrella</taxon>
    </lineage>
</organism>